<keyword evidence="1 5" id="KW-0489">Methyltransferase</keyword>
<keyword evidence="2 5" id="KW-0808">Transferase</keyword>
<feature type="domain" description="SAM-dependent MTase RsmB/NOP-type" evidence="6">
    <location>
        <begin position="170"/>
        <end position="455"/>
    </location>
</feature>
<protein>
    <submittedName>
        <fullName evidence="7">SUN-family protein</fullName>
    </submittedName>
</protein>
<dbReference type="InterPro" id="IPR001678">
    <property type="entry name" value="MeTrfase_RsmB-F_NOP2_dom"/>
</dbReference>
<evidence type="ECO:0000313" key="7">
    <source>
        <dbReference type="EMBL" id="CBI78449.1"/>
    </source>
</evidence>
<dbReference type="GO" id="GO:0006355">
    <property type="term" value="P:regulation of DNA-templated transcription"/>
    <property type="evidence" value="ECO:0007669"/>
    <property type="project" value="InterPro"/>
</dbReference>
<accession>E6YNL1</accession>
<feature type="binding site" evidence="5">
    <location>
        <position position="283"/>
    </location>
    <ligand>
        <name>S-adenosyl-L-methionine</name>
        <dbReference type="ChEBI" id="CHEBI:59789"/>
    </ligand>
</feature>
<dbReference type="CDD" id="cd02440">
    <property type="entry name" value="AdoMet_MTases"/>
    <property type="match status" value="1"/>
</dbReference>
<dbReference type="AlphaFoldDB" id="E6YNL1"/>
<dbReference type="InterPro" id="IPR035926">
    <property type="entry name" value="NusB-like_sf"/>
</dbReference>
<dbReference type="SUPFAM" id="SSF53335">
    <property type="entry name" value="S-adenosyl-L-methionine-dependent methyltransferases"/>
    <property type="match status" value="1"/>
</dbReference>
<dbReference type="InterPro" id="IPR029063">
    <property type="entry name" value="SAM-dependent_MTases_sf"/>
</dbReference>
<keyword evidence="4 5" id="KW-0694">RNA-binding</keyword>
<dbReference type="Pfam" id="PF01029">
    <property type="entry name" value="NusB"/>
    <property type="match status" value="1"/>
</dbReference>
<organism evidence="7">
    <name type="scientific">Bartonella rochalimae ATCC BAA-1498</name>
    <dbReference type="NCBI Taxonomy" id="685782"/>
    <lineage>
        <taxon>Bacteria</taxon>
        <taxon>Pseudomonadati</taxon>
        <taxon>Pseudomonadota</taxon>
        <taxon>Alphaproteobacteria</taxon>
        <taxon>Hyphomicrobiales</taxon>
        <taxon>Bartonellaceae</taxon>
        <taxon>Bartonella</taxon>
    </lineage>
</organism>
<dbReference type="Gene3D" id="3.40.50.150">
    <property type="entry name" value="Vaccinia Virus protein VP39"/>
    <property type="match status" value="1"/>
</dbReference>
<dbReference type="Pfam" id="PF01189">
    <property type="entry name" value="Methyltr_RsmB-F"/>
    <property type="match status" value="1"/>
</dbReference>
<feature type="binding site" evidence="5">
    <location>
        <position position="325"/>
    </location>
    <ligand>
        <name>S-adenosyl-L-methionine</name>
        <dbReference type="ChEBI" id="CHEBI:59789"/>
    </ligand>
</feature>
<evidence type="ECO:0000256" key="4">
    <source>
        <dbReference type="ARBA" id="ARBA00022884"/>
    </source>
</evidence>
<dbReference type="SUPFAM" id="SSF48013">
    <property type="entry name" value="NusB-like"/>
    <property type="match status" value="1"/>
</dbReference>
<reference evidence="7" key="1">
    <citation type="journal article" date="2011" name="PLoS Genet.">
        <title>Parallel evolution of a type IV secretion system in radiating lineages of the host-restricted bacterial pathogen Bartonella.</title>
        <authorList>
            <person name="Engel P."/>
            <person name="Salzburger W."/>
            <person name="Liesch M."/>
            <person name="Chang C.C."/>
            <person name="Maruyama S."/>
            <person name="Lanz C."/>
            <person name="Calteau A."/>
            <person name="Lajus A."/>
            <person name="Medigue C."/>
            <person name="Schuster S.C."/>
            <person name="Dehio C."/>
        </authorList>
    </citation>
    <scope>NUCLEOTIDE SEQUENCE</scope>
    <source>
        <strain evidence="7">ATCC BAA-1498</strain>
    </source>
</reference>
<proteinExistence type="inferred from homology"/>
<dbReference type="EMBL" id="FN645467">
    <property type="protein sequence ID" value="CBI78449.1"/>
    <property type="molecule type" value="Genomic_DNA"/>
</dbReference>
<keyword evidence="3 5" id="KW-0949">S-adenosyl-L-methionine</keyword>
<dbReference type="InterPro" id="IPR049560">
    <property type="entry name" value="MeTrfase_RsmB-F_NOP2_cat"/>
</dbReference>
<dbReference type="GO" id="GO:0001510">
    <property type="term" value="P:RNA methylation"/>
    <property type="evidence" value="ECO:0007669"/>
    <property type="project" value="InterPro"/>
</dbReference>
<dbReference type="Gene3D" id="1.10.940.10">
    <property type="entry name" value="NusB-like"/>
    <property type="match status" value="1"/>
</dbReference>
<evidence type="ECO:0000256" key="1">
    <source>
        <dbReference type="ARBA" id="ARBA00022603"/>
    </source>
</evidence>
<dbReference type="GO" id="GO:0003723">
    <property type="term" value="F:RNA binding"/>
    <property type="evidence" value="ECO:0007669"/>
    <property type="project" value="UniProtKB-UniRule"/>
</dbReference>
<dbReference type="GO" id="GO:0008173">
    <property type="term" value="F:RNA methyltransferase activity"/>
    <property type="evidence" value="ECO:0007669"/>
    <property type="project" value="InterPro"/>
</dbReference>
<evidence type="ECO:0000259" key="6">
    <source>
        <dbReference type="PROSITE" id="PS51686"/>
    </source>
</evidence>
<dbReference type="InterPro" id="IPR023267">
    <property type="entry name" value="RCMT"/>
</dbReference>
<sequence>MLKDKKAGHMFERDVPGLAVRQVCVRLLGAVLDKRTSLAGLTDNEYGHPQYLKLSYRDRLLCRAILGAALRHRSQITVALSRFLVRPLPAQAFSLHHLLHISITQILYLDIPDHAAIDLAVRVAKIDPRMPRFSGLVNAILRNFAREAPILRMQTPTIKAIPMWFGQLLVSTYGAEKADQILAIQSITPPLDLTVKSDSAGWAKRLGGIVLPNGSVRLISSAYSVADLPGYAEGAWWVQDVAAALPARLLGNVCGKKVADLCASPGGKTAQLALQGADVTALDISANRLKRLRENMDRLNFSVHYWLGDLRQFHPDQLFDAVLLDTPCSSTGTIRRHPDILWTKTMDDVTKLAEVQYDLLLAAIDLVKKNGCIVFSNCSLAREEGEDLVKKILAIRHDIVLEPILAEEMGAMAHLISMEGFLRTIPSDCCYENFNTEEKLFLGMDGFFAARFRKVH</sequence>
<dbReference type="PANTHER" id="PTHR22807:SF61">
    <property type="entry name" value="NOL1_NOP2_SUN FAMILY PROTEIN _ ANTITERMINATION NUSB DOMAIN-CONTAINING PROTEIN"/>
    <property type="match status" value="1"/>
</dbReference>
<gene>
    <name evidence="7" type="primary">sun</name>
    <name evidence="7" type="ORF">BARRO_130093</name>
</gene>
<evidence type="ECO:0000256" key="5">
    <source>
        <dbReference type="PROSITE-ProRule" id="PRU01023"/>
    </source>
</evidence>
<dbReference type="PROSITE" id="PS51686">
    <property type="entry name" value="SAM_MT_RSMB_NOP"/>
    <property type="match status" value="1"/>
</dbReference>
<comment type="similarity">
    <text evidence="5">Belongs to the class I-like SAM-binding methyltransferase superfamily. RsmB/NOP family.</text>
</comment>
<name>E6YNL1_9HYPH</name>
<dbReference type="InterPro" id="IPR006027">
    <property type="entry name" value="NusB_RsmB_TIM44"/>
</dbReference>
<dbReference type="PANTHER" id="PTHR22807">
    <property type="entry name" value="NOP2 YEAST -RELATED NOL1/NOP2/FMU SUN DOMAIN-CONTAINING"/>
    <property type="match status" value="1"/>
</dbReference>
<evidence type="ECO:0000256" key="3">
    <source>
        <dbReference type="ARBA" id="ARBA00022691"/>
    </source>
</evidence>
<feature type="active site" description="Nucleophile" evidence="5">
    <location>
        <position position="378"/>
    </location>
</feature>
<evidence type="ECO:0000256" key="2">
    <source>
        <dbReference type="ARBA" id="ARBA00022679"/>
    </source>
</evidence>
<comment type="caution">
    <text evidence="5">Lacks conserved residue(s) required for the propagation of feature annotation.</text>
</comment>
<feature type="binding site" evidence="5">
    <location>
        <position position="309"/>
    </location>
    <ligand>
        <name>S-adenosyl-L-methionine</name>
        <dbReference type="ChEBI" id="CHEBI:59789"/>
    </ligand>
</feature>
<dbReference type="PRINTS" id="PR02008">
    <property type="entry name" value="RCMTFAMILY"/>
</dbReference>